<dbReference type="Gramene" id="RZC50783">
    <property type="protein sequence ID" value="RZC50783"/>
    <property type="gene ID" value="C5167_019218"/>
</dbReference>
<evidence type="ECO:0000313" key="1">
    <source>
        <dbReference type="EMBL" id="RZC50783.1"/>
    </source>
</evidence>
<keyword evidence="2" id="KW-1185">Reference proteome</keyword>
<dbReference type="AlphaFoldDB" id="A0A4Y7IPH6"/>
<proteinExistence type="predicted"/>
<dbReference type="Proteomes" id="UP000316621">
    <property type="component" value="Chromosome 2"/>
</dbReference>
<protein>
    <submittedName>
        <fullName evidence="1">Uncharacterized protein</fullName>
    </submittedName>
</protein>
<evidence type="ECO:0000313" key="2">
    <source>
        <dbReference type="Proteomes" id="UP000316621"/>
    </source>
</evidence>
<reference evidence="1 2" key="1">
    <citation type="journal article" date="2018" name="Science">
        <title>The opium poppy genome and morphinan production.</title>
        <authorList>
            <person name="Guo L."/>
            <person name="Winzer T."/>
            <person name="Yang X."/>
            <person name="Li Y."/>
            <person name="Ning Z."/>
            <person name="He Z."/>
            <person name="Teodor R."/>
            <person name="Lu Y."/>
            <person name="Bowser T.A."/>
            <person name="Graham I.A."/>
            <person name="Ye K."/>
        </authorList>
    </citation>
    <scope>NUCLEOTIDE SEQUENCE [LARGE SCALE GENOMIC DNA]</scope>
    <source>
        <strain evidence="2">cv. HN1</strain>
        <tissue evidence="1">Leaves</tissue>
    </source>
</reference>
<accession>A0A4Y7IPH6</accession>
<gene>
    <name evidence="1" type="ORF">C5167_019218</name>
</gene>
<sequence>MLFRRNGEPKDEDLGFVYEPIVKEATSKHKSVAEKG</sequence>
<organism evidence="1 2">
    <name type="scientific">Papaver somniferum</name>
    <name type="common">Opium poppy</name>
    <dbReference type="NCBI Taxonomy" id="3469"/>
    <lineage>
        <taxon>Eukaryota</taxon>
        <taxon>Viridiplantae</taxon>
        <taxon>Streptophyta</taxon>
        <taxon>Embryophyta</taxon>
        <taxon>Tracheophyta</taxon>
        <taxon>Spermatophyta</taxon>
        <taxon>Magnoliopsida</taxon>
        <taxon>Ranunculales</taxon>
        <taxon>Papaveraceae</taxon>
        <taxon>Papaveroideae</taxon>
        <taxon>Papaver</taxon>
    </lineage>
</organism>
<dbReference type="EMBL" id="CM010716">
    <property type="protein sequence ID" value="RZC50783.1"/>
    <property type="molecule type" value="Genomic_DNA"/>
</dbReference>
<name>A0A4Y7IPH6_PAPSO</name>